<comment type="subcellular location">
    <subcellularLocation>
        <location evidence="1">Cell outer membrane</location>
    </subcellularLocation>
</comment>
<dbReference type="EMBL" id="UFXS01000001">
    <property type="protein sequence ID" value="STD53034.1"/>
    <property type="molecule type" value="Genomic_DNA"/>
</dbReference>
<feature type="signal peptide" evidence="6">
    <location>
        <begin position="1"/>
        <end position="22"/>
    </location>
</feature>
<evidence type="ECO:0000256" key="1">
    <source>
        <dbReference type="ARBA" id="ARBA00004442"/>
    </source>
</evidence>
<dbReference type="InterPro" id="IPR011990">
    <property type="entry name" value="TPR-like_helical_dom_sf"/>
</dbReference>
<dbReference type="AlphaFoldDB" id="A0A376FY92"/>
<evidence type="ECO:0000256" key="3">
    <source>
        <dbReference type="ARBA" id="ARBA00022729"/>
    </source>
</evidence>
<proteinExistence type="inferred from homology"/>
<sequence>MKKIKLLLAVIAISSLSLSSCSDDYLDVVPTSSVSDQTIYSTADNLMAAINGMHRNMYVRQNESQGNNGYTAQLIITDVMGEDVVFPSTGNGWFVSELRWISQSNNSSTTSSYPWTFWYEMIKNANNIITYGEEASGDQNLKDQAIGEAYAYRAFGYFQLVQLYGKRYVAGAANSDLGVVLRDDPKDVDPKARATVQEVYTEIWNDLAKAETYLTGKTASNASHFSLENVKGIMARVALVQQDYTKAAQYANEVKSEFSLMSQTQYKAGFNDYSNPEWMWGVTIQEDQSDYFGNFHAYMSRNYNSSQIRTAPKVMNTNLYNSFPTTDVRTQVVDPTGKHTSLGLPSNYSLFAYTSQKFLAQSTSSSLGDVPFMRVAEMYLIEAEALYKLGKETESKAVLATLEKARDTDFTGFTTSGDAYYQQILLNRRIELWGEGFRFFDLKRLGQKLDRTGANHNATVINNVYTIEPTDLKWQWIIPVAEINSNPLCEQNPS</sequence>
<dbReference type="STRING" id="343874.GCA_000805695_02172"/>
<protein>
    <submittedName>
        <fullName evidence="9">SusD family</fullName>
    </submittedName>
</protein>
<feature type="domain" description="RagB/SusD" evidence="7">
    <location>
        <begin position="330"/>
        <end position="493"/>
    </location>
</feature>
<dbReference type="Gene3D" id="1.25.40.390">
    <property type="match status" value="1"/>
</dbReference>
<evidence type="ECO:0000256" key="5">
    <source>
        <dbReference type="ARBA" id="ARBA00023237"/>
    </source>
</evidence>
<evidence type="ECO:0000256" key="2">
    <source>
        <dbReference type="ARBA" id="ARBA00006275"/>
    </source>
</evidence>
<evidence type="ECO:0000313" key="10">
    <source>
        <dbReference type="Proteomes" id="UP000254737"/>
    </source>
</evidence>
<comment type="similarity">
    <text evidence="2">Belongs to the SusD family.</text>
</comment>
<evidence type="ECO:0000256" key="4">
    <source>
        <dbReference type="ARBA" id="ARBA00023136"/>
    </source>
</evidence>
<name>A0A376FY92_9FLAO</name>
<keyword evidence="4" id="KW-0472">Membrane</keyword>
<dbReference type="GO" id="GO:0009279">
    <property type="term" value="C:cell outer membrane"/>
    <property type="evidence" value="ECO:0007669"/>
    <property type="project" value="UniProtKB-SubCell"/>
</dbReference>
<keyword evidence="3 6" id="KW-0732">Signal</keyword>
<feature type="chain" id="PRO_5016854874" evidence="6">
    <location>
        <begin position="23"/>
        <end position="494"/>
    </location>
</feature>
<dbReference type="RefSeq" id="WP_115001928.1">
    <property type="nucleotide sequence ID" value="NZ_UFXS01000001.1"/>
</dbReference>
<evidence type="ECO:0000313" key="9">
    <source>
        <dbReference type="EMBL" id="STD53034.1"/>
    </source>
</evidence>
<dbReference type="Pfam" id="PF14322">
    <property type="entry name" value="SusD-like_3"/>
    <property type="match status" value="1"/>
</dbReference>
<evidence type="ECO:0000256" key="6">
    <source>
        <dbReference type="SAM" id="SignalP"/>
    </source>
</evidence>
<keyword evidence="5" id="KW-0998">Cell outer membrane</keyword>
<dbReference type="SUPFAM" id="SSF48452">
    <property type="entry name" value="TPR-like"/>
    <property type="match status" value="1"/>
</dbReference>
<dbReference type="PROSITE" id="PS51257">
    <property type="entry name" value="PROKAR_LIPOPROTEIN"/>
    <property type="match status" value="1"/>
</dbReference>
<feature type="domain" description="SusD-like N-terminal" evidence="8">
    <location>
        <begin position="24"/>
        <end position="239"/>
    </location>
</feature>
<accession>A0A376FY92</accession>
<dbReference type="InterPro" id="IPR012944">
    <property type="entry name" value="SusD_RagB_dom"/>
</dbReference>
<dbReference type="InterPro" id="IPR033985">
    <property type="entry name" value="SusD-like_N"/>
</dbReference>
<dbReference type="Proteomes" id="UP000254737">
    <property type="component" value="Unassembled WGS sequence"/>
</dbReference>
<evidence type="ECO:0000259" key="8">
    <source>
        <dbReference type="Pfam" id="PF14322"/>
    </source>
</evidence>
<organism evidence="9 10">
    <name type="scientific">Empedobacter falsenii</name>
    <dbReference type="NCBI Taxonomy" id="343874"/>
    <lineage>
        <taxon>Bacteria</taxon>
        <taxon>Pseudomonadati</taxon>
        <taxon>Bacteroidota</taxon>
        <taxon>Flavobacteriia</taxon>
        <taxon>Flavobacteriales</taxon>
        <taxon>Weeksellaceae</taxon>
        <taxon>Empedobacter</taxon>
    </lineage>
</organism>
<reference evidence="9 10" key="1">
    <citation type="submission" date="2018-06" db="EMBL/GenBank/DDBJ databases">
        <authorList>
            <consortium name="Pathogen Informatics"/>
            <person name="Doyle S."/>
        </authorList>
    </citation>
    <scope>NUCLEOTIDE SEQUENCE [LARGE SCALE GENOMIC DNA]</scope>
    <source>
        <strain evidence="9 10">NCTC13456</strain>
    </source>
</reference>
<gene>
    <name evidence="9" type="ORF">NCTC13456_00251</name>
</gene>
<evidence type="ECO:0000259" key="7">
    <source>
        <dbReference type="Pfam" id="PF07980"/>
    </source>
</evidence>
<dbReference type="Pfam" id="PF07980">
    <property type="entry name" value="SusD_RagB"/>
    <property type="match status" value="1"/>
</dbReference>